<dbReference type="RefSeq" id="WP_034652344.1">
    <property type="nucleotide sequence ID" value="NZ_BCVB01000004.1"/>
</dbReference>
<proteinExistence type="predicted"/>
<dbReference type="AlphaFoldDB" id="A0A0B6AI26"/>
<accession>A0A0B6AI26</accession>
<evidence type="ECO:0000313" key="1">
    <source>
        <dbReference type="EMBL" id="AJI20268.1"/>
    </source>
</evidence>
<dbReference type="KEGG" id="bmeg:BG04_4567"/>
<dbReference type="HOGENOM" id="CLU_063237_0_0_9"/>
<reference evidence="1 2" key="1">
    <citation type="journal article" date="2015" name="Genome Announc.">
        <title>Complete genome sequences for 35 biothreat assay-relevant bacillus species.</title>
        <authorList>
            <person name="Johnson S.L."/>
            <person name="Daligault H.E."/>
            <person name="Davenport K.W."/>
            <person name="Jaissle J."/>
            <person name="Frey K.G."/>
            <person name="Ladner J.T."/>
            <person name="Broomall S.M."/>
            <person name="Bishop-Lilly K.A."/>
            <person name="Bruce D.C."/>
            <person name="Gibbons H.S."/>
            <person name="Coyne S.R."/>
            <person name="Lo C.C."/>
            <person name="Meincke L."/>
            <person name="Munk A.C."/>
            <person name="Koroleva G.I."/>
            <person name="Rosenzweig C.N."/>
            <person name="Palacios G.F."/>
            <person name="Redden C.L."/>
            <person name="Minogue T.D."/>
            <person name="Chain P.S."/>
        </authorList>
    </citation>
    <scope>NUCLEOTIDE SEQUENCE [LARGE SCALE GENOMIC DNA]</scope>
    <source>
        <strain evidence="2">ATCC 14581 / DSM 32 / JCM 2506 / NBRC 15308 / NCIMB 9376 / NCTC 10342 / NRRL B-14308 / VKM B-512</strain>
    </source>
</reference>
<dbReference type="EMBL" id="CP009920">
    <property type="protein sequence ID" value="AJI20268.1"/>
    <property type="molecule type" value="Genomic_DNA"/>
</dbReference>
<gene>
    <name evidence="1" type="ORF">BG04_4567</name>
</gene>
<protein>
    <submittedName>
        <fullName evidence="1">Uncharacterized protein</fullName>
    </submittedName>
</protein>
<dbReference type="GeneID" id="93642564"/>
<name>A0A0B6AI26_PRIM2</name>
<sequence>MATVATGSMTLIDVTDAKQLIAFIGSSQQRQVIYNPNGGSYTPNYASSNNVLTPQLYIAGTNTNIADKAKSIKWFYQTNSSGNFTEITASNTNYTLGTTAPKTLTIKGNVLASANSMTYMCEVVYTDPDTGFDVTTKAEYEIIKVTNGTNGSNGAAGQDAVRAVVWTPDGNVTRNSNGTVKATVDVYKGASKVTPTAFKWYIQDPAAITSSGGDADGGAGWRLLTSTSNAGVTGYTTDTITIPASAIPSVEAFKCVATYNNVKYNDVCTVVDVSDPYVVTIVGTNTFKNGQGSTTLTAKVFQAGAEVDAAGTAFTYKWSIYDANNVKNTNWSKTGKSITVTAADINVRGNVTCDIDKA</sequence>
<organism evidence="1 2">
    <name type="scientific">Priestia megaterium (strain ATCC 14581 / DSM 32 / CCUG 1817 / JCM 2506 / NBRC 15308 / NCIMB 9376 / NCTC 10342 / NRRL B-14308 / VKM B-512 / Ford 19)</name>
    <name type="common">Bacillus megaterium</name>
    <dbReference type="NCBI Taxonomy" id="1348623"/>
    <lineage>
        <taxon>Bacteria</taxon>
        <taxon>Bacillati</taxon>
        <taxon>Bacillota</taxon>
        <taxon>Bacilli</taxon>
        <taxon>Bacillales</taxon>
        <taxon>Bacillaceae</taxon>
        <taxon>Priestia</taxon>
    </lineage>
</organism>
<evidence type="ECO:0000313" key="2">
    <source>
        <dbReference type="Proteomes" id="UP000031829"/>
    </source>
</evidence>
<dbReference type="Proteomes" id="UP000031829">
    <property type="component" value="Chromosome"/>
</dbReference>